<feature type="transmembrane region" description="Helical" evidence="14">
    <location>
        <begin position="271"/>
        <end position="288"/>
    </location>
</feature>
<dbReference type="RefSeq" id="WP_258569222.1">
    <property type="nucleotide sequence ID" value="NZ_JAKUDN010000002.1"/>
</dbReference>
<dbReference type="Pfam" id="PF01040">
    <property type="entry name" value="UbiA"/>
    <property type="match status" value="1"/>
</dbReference>
<dbReference type="NCBIfam" id="TIGR01473">
    <property type="entry name" value="cyoE_ctaB"/>
    <property type="match status" value="1"/>
</dbReference>
<dbReference type="PROSITE" id="PS00943">
    <property type="entry name" value="UBIA"/>
    <property type="match status" value="1"/>
</dbReference>
<comment type="function">
    <text evidence="14">Converts heme B (protoheme IX) to heme O by substitution of the vinyl group on carbon 2 of heme B porphyrin ring with a hydroxyethyl farnesyl side group.</text>
</comment>
<evidence type="ECO:0000256" key="14">
    <source>
        <dbReference type="HAMAP-Rule" id="MF_00154"/>
    </source>
</evidence>
<dbReference type="InterPro" id="IPR030470">
    <property type="entry name" value="UbiA_prenylTrfase_CS"/>
</dbReference>
<comment type="catalytic activity">
    <reaction evidence="13 14">
        <text>heme b + (2E,6E)-farnesyl diphosphate + H2O = Fe(II)-heme o + diphosphate</text>
        <dbReference type="Rhea" id="RHEA:28070"/>
        <dbReference type="ChEBI" id="CHEBI:15377"/>
        <dbReference type="ChEBI" id="CHEBI:33019"/>
        <dbReference type="ChEBI" id="CHEBI:60344"/>
        <dbReference type="ChEBI" id="CHEBI:60530"/>
        <dbReference type="ChEBI" id="CHEBI:175763"/>
        <dbReference type="EC" id="2.5.1.141"/>
    </reaction>
</comment>
<reference evidence="15 16" key="1">
    <citation type="journal article" date="2022" name="Nat. Microbiol.">
        <title>The microbiome of a bacterivorous marine choanoflagellate contains a resource-demanding obligate bacterial associate.</title>
        <authorList>
            <person name="Needham D.M."/>
            <person name="Poirier C."/>
            <person name="Bachy C."/>
            <person name="George E.E."/>
            <person name="Wilken S."/>
            <person name="Yung C.C.M."/>
            <person name="Limardo A.J."/>
            <person name="Morando M."/>
            <person name="Sudek L."/>
            <person name="Malmstrom R.R."/>
            <person name="Keeling P.J."/>
            <person name="Santoro A.E."/>
            <person name="Worden A.Z."/>
        </authorList>
    </citation>
    <scope>NUCLEOTIDE SEQUENCE [LARGE SCALE GENOMIC DNA]</scope>
    <source>
        <strain evidence="15 16">Comchoano-2</strain>
    </source>
</reference>
<keyword evidence="4 14" id="KW-1003">Cell membrane</keyword>
<feature type="transmembrane region" description="Helical" evidence="14">
    <location>
        <begin position="212"/>
        <end position="234"/>
    </location>
</feature>
<dbReference type="PANTHER" id="PTHR43448:SF7">
    <property type="entry name" value="4-HYDROXYBENZOATE SOLANESYLTRANSFERASE"/>
    <property type="match status" value="1"/>
</dbReference>
<evidence type="ECO:0000256" key="5">
    <source>
        <dbReference type="ARBA" id="ARBA00022679"/>
    </source>
</evidence>
<comment type="subcellular location">
    <subcellularLocation>
        <location evidence="1 14">Cell membrane</location>
        <topology evidence="1 14">Multi-pass membrane protein</topology>
    </subcellularLocation>
</comment>
<dbReference type="PANTHER" id="PTHR43448">
    <property type="entry name" value="PROTOHEME IX FARNESYLTRANSFERASE, MITOCHONDRIAL"/>
    <property type="match status" value="1"/>
</dbReference>
<comment type="similarity">
    <text evidence="14">Belongs to the UbiA prenyltransferase family. Protoheme IX farnesyltransferase subfamily.</text>
</comment>
<evidence type="ECO:0000313" key="15">
    <source>
        <dbReference type="EMBL" id="MCP8352112.1"/>
    </source>
</evidence>
<feature type="transmembrane region" description="Helical" evidence="14">
    <location>
        <begin position="118"/>
        <end position="136"/>
    </location>
</feature>
<keyword evidence="16" id="KW-1185">Reference proteome</keyword>
<evidence type="ECO:0000256" key="3">
    <source>
        <dbReference type="ARBA" id="ARBA00012292"/>
    </source>
</evidence>
<dbReference type="CDD" id="cd13957">
    <property type="entry name" value="PT_UbiA_Cox10"/>
    <property type="match status" value="1"/>
</dbReference>
<evidence type="ECO:0000256" key="10">
    <source>
        <dbReference type="ARBA" id="ARBA00030253"/>
    </source>
</evidence>
<feature type="transmembrane region" description="Helical" evidence="14">
    <location>
        <begin position="240"/>
        <end position="259"/>
    </location>
</feature>
<protein>
    <recommendedName>
        <fullName evidence="11 14">Protoheme IX farnesyltransferase</fullName>
        <ecNumber evidence="3 14">2.5.1.141</ecNumber>
    </recommendedName>
    <alternativeName>
        <fullName evidence="12 14">Heme B farnesyltransferase</fullName>
    </alternativeName>
    <alternativeName>
        <fullName evidence="10 14">Heme O synthase</fullName>
    </alternativeName>
</protein>
<evidence type="ECO:0000256" key="9">
    <source>
        <dbReference type="ARBA" id="ARBA00023136"/>
    </source>
</evidence>
<evidence type="ECO:0000313" key="16">
    <source>
        <dbReference type="Proteomes" id="UP001320768"/>
    </source>
</evidence>
<name>A0ABT1L4M0_9GAMM</name>
<dbReference type="Proteomes" id="UP001320768">
    <property type="component" value="Unassembled WGS sequence"/>
</dbReference>
<evidence type="ECO:0000256" key="7">
    <source>
        <dbReference type="ARBA" id="ARBA00022989"/>
    </source>
</evidence>
<comment type="caution">
    <text evidence="15">The sequence shown here is derived from an EMBL/GenBank/DDBJ whole genome shotgun (WGS) entry which is preliminary data.</text>
</comment>
<dbReference type="Gene3D" id="1.10.357.140">
    <property type="entry name" value="UbiA prenyltransferase"/>
    <property type="match status" value="1"/>
</dbReference>
<keyword evidence="7 14" id="KW-1133">Transmembrane helix</keyword>
<dbReference type="GO" id="GO:0008495">
    <property type="term" value="F:protoheme IX farnesyltransferase activity"/>
    <property type="evidence" value="ECO:0007669"/>
    <property type="project" value="UniProtKB-EC"/>
</dbReference>
<dbReference type="EMBL" id="JAKUDN010000002">
    <property type="protein sequence ID" value="MCP8352112.1"/>
    <property type="molecule type" value="Genomic_DNA"/>
</dbReference>
<dbReference type="EC" id="2.5.1.141" evidence="3 14"/>
<feature type="transmembrane region" description="Helical" evidence="14">
    <location>
        <begin position="47"/>
        <end position="68"/>
    </location>
</feature>
<keyword evidence="9 14" id="KW-0472">Membrane</keyword>
<dbReference type="InterPro" id="IPR000537">
    <property type="entry name" value="UbiA_prenyltransferase"/>
</dbReference>
<comment type="miscellaneous">
    <text evidence="14">Carbon 2 of the heme B porphyrin ring is defined according to the Fischer nomenclature.</text>
</comment>
<accession>A0ABT1L4M0</accession>
<evidence type="ECO:0000256" key="13">
    <source>
        <dbReference type="ARBA" id="ARBA00047690"/>
    </source>
</evidence>
<feature type="transmembrane region" description="Helical" evidence="14">
    <location>
        <begin position="12"/>
        <end position="35"/>
    </location>
</feature>
<feature type="transmembrane region" description="Helical" evidence="14">
    <location>
        <begin position="168"/>
        <end position="191"/>
    </location>
</feature>
<keyword evidence="8 14" id="KW-0350">Heme biosynthesis</keyword>
<evidence type="ECO:0000256" key="8">
    <source>
        <dbReference type="ARBA" id="ARBA00023133"/>
    </source>
</evidence>
<evidence type="ECO:0000256" key="12">
    <source>
        <dbReference type="ARBA" id="ARBA00042475"/>
    </source>
</evidence>
<sequence length="292" mass="33111">MANTLAFKQSLHNVAVLCKWRVVTLMLITAFVGMMLTPDQYWRLPNILFGLLGICFLSCAGGAINQILEHHIDKNMLRTKNRPLASKRISIEQACFISTACLIFGMLCLYLFTNPLTLALTLFATIGYGFIYTKILKPNTSQNIVIGGIFGAMPPLLGWTALTNSLHPHPILLVLIIFIWTPSHFWSLSLARIDDYRNSTIPMLPITHGVRCTQIHIMAYSLLLTLATQLPYLLTFQSTFYLIAINTTNLWFLTAMYRTYLSSDPRVCMQAFKISNVYLLIFFLTTLTDHFL</sequence>
<evidence type="ECO:0000256" key="11">
    <source>
        <dbReference type="ARBA" id="ARBA00040810"/>
    </source>
</evidence>
<organism evidence="15 16">
    <name type="scientific">Candidatus Synchoanobacter obligatus</name>
    <dbReference type="NCBI Taxonomy" id="2919597"/>
    <lineage>
        <taxon>Bacteria</taxon>
        <taxon>Pseudomonadati</taxon>
        <taxon>Pseudomonadota</taxon>
        <taxon>Gammaproteobacteria</taxon>
        <taxon>Candidatus Comchoanobacterales</taxon>
        <taxon>Candidatus Comchoanobacteraceae</taxon>
        <taxon>Candidatus Synchoanobacter</taxon>
    </lineage>
</organism>
<keyword evidence="5 14" id="KW-0808">Transferase</keyword>
<evidence type="ECO:0000256" key="1">
    <source>
        <dbReference type="ARBA" id="ARBA00004651"/>
    </source>
</evidence>
<comment type="pathway">
    <text evidence="2 14">Porphyrin-containing compound metabolism; heme O biosynthesis; heme O from protoheme: step 1/1.</text>
</comment>
<evidence type="ECO:0000256" key="2">
    <source>
        <dbReference type="ARBA" id="ARBA00004919"/>
    </source>
</evidence>
<proteinExistence type="inferred from homology"/>
<feature type="transmembrane region" description="Helical" evidence="14">
    <location>
        <begin position="143"/>
        <end position="162"/>
    </location>
</feature>
<dbReference type="HAMAP" id="MF_00154">
    <property type="entry name" value="CyoE_CtaB"/>
    <property type="match status" value="1"/>
</dbReference>
<dbReference type="InterPro" id="IPR006369">
    <property type="entry name" value="Protohaem_IX_farnesylTrfase"/>
</dbReference>
<dbReference type="InterPro" id="IPR044878">
    <property type="entry name" value="UbiA_sf"/>
</dbReference>
<keyword evidence="6 14" id="KW-0812">Transmembrane</keyword>
<evidence type="ECO:0000256" key="4">
    <source>
        <dbReference type="ARBA" id="ARBA00022475"/>
    </source>
</evidence>
<evidence type="ECO:0000256" key="6">
    <source>
        <dbReference type="ARBA" id="ARBA00022692"/>
    </source>
</evidence>
<gene>
    <name evidence="14 15" type="primary">cyoE</name>
    <name evidence="15" type="ORF">MKS91_02275</name>
</gene>
<feature type="transmembrane region" description="Helical" evidence="14">
    <location>
        <begin position="89"/>
        <end position="112"/>
    </location>
</feature>